<dbReference type="EMBL" id="CP036433">
    <property type="protein sequence ID" value="QDU92829.1"/>
    <property type="molecule type" value="Genomic_DNA"/>
</dbReference>
<dbReference type="Proteomes" id="UP000317648">
    <property type="component" value="Chromosome"/>
</dbReference>
<proteinExistence type="predicted"/>
<name>A0A518DLW3_9BACT</name>
<keyword evidence="1" id="KW-0732">Signal</keyword>
<feature type="signal peptide" evidence="1">
    <location>
        <begin position="1"/>
        <end position="22"/>
    </location>
</feature>
<keyword evidence="3" id="KW-1185">Reference proteome</keyword>
<dbReference type="AlphaFoldDB" id="A0A518DLW3"/>
<accession>A0A518DLW3</accession>
<gene>
    <name evidence="2" type="ORF">Pla8534_06020</name>
</gene>
<feature type="chain" id="PRO_5021935315" evidence="1">
    <location>
        <begin position="23"/>
        <end position="377"/>
    </location>
</feature>
<protein>
    <submittedName>
        <fullName evidence="2">Uncharacterized protein</fullName>
    </submittedName>
</protein>
<organism evidence="2 3">
    <name type="scientific">Lignipirellula cremea</name>
    <dbReference type="NCBI Taxonomy" id="2528010"/>
    <lineage>
        <taxon>Bacteria</taxon>
        <taxon>Pseudomonadati</taxon>
        <taxon>Planctomycetota</taxon>
        <taxon>Planctomycetia</taxon>
        <taxon>Pirellulales</taxon>
        <taxon>Pirellulaceae</taxon>
        <taxon>Lignipirellula</taxon>
    </lineage>
</organism>
<reference evidence="2 3" key="1">
    <citation type="submission" date="2019-02" db="EMBL/GenBank/DDBJ databases">
        <title>Deep-cultivation of Planctomycetes and their phenomic and genomic characterization uncovers novel biology.</title>
        <authorList>
            <person name="Wiegand S."/>
            <person name="Jogler M."/>
            <person name="Boedeker C."/>
            <person name="Pinto D."/>
            <person name="Vollmers J."/>
            <person name="Rivas-Marin E."/>
            <person name="Kohn T."/>
            <person name="Peeters S.H."/>
            <person name="Heuer A."/>
            <person name="Rast P."/>
            <person name="Oberbeckmann S."/>
            <person name="Bunk B."/>
            <person name="Jeske O."/>
            <person name="Meyerdierks A."/>
            <person name="Storesund J.E."/>
            <person name="Kallscheuer N."/>
            <person name="Luecker S."/>
            <person name="Lage O.M."/>
            <person name="Pohl T."/>
            <person name="Merkel B.J."/>
            <person name="Hornburger P."/>
            <person name="Mueller R.-W."/>
            <person name="Bruemmer F."/>
            <person name="Labrenz M."/>
            <person name="Spormann A.M."/>
            <person name="Op den Camp H."/>
            <person name="Overmann J."/>
            <person name="Amann R."/>
            <person name="Jetten M.S.M."/>
            <person name="Mascher T."/>
            <person name="Medema M.H."/>
            <person name="Devos D.P."/>
            <person name="Kaster A.-K."/>
            <person name="Ovreas L."/>
            <person name="Rohde M."/>
            <person name="Galperin M.Y."/>
            <person name="Jogler C."/>
        </authorList>
    </citation>
    <scope>NUCLEOTIDE SEQUENCE [LARGE SCALE GENOMIC DNA]</scope>
    <source>
        <strain evidence="2 3">Pla85_3_4</strain>
    </source>
</reference>
<sequence precursor="true">MKTRSPIAASLLVLLMSVCAAAAPPWMSFVPFRKVEADPNKAYELTEQNGPWLIMCAAFAGEGAARQAHDLVIELRRQHGMKAYVVNQHYDFSEAVEGIGLTKEGQPKRMRHQHNDEFDEYAVLVGDFESVYDPTAEKTLDQLKSADPDALNVAKRKMTTQRLVTFRRYVRTRSGRPAGTMGAAFITRNPLLPAEYFAPKGLDPLVAKMNQEVQYSLLKCPGKYSVKVGSYRGKVTLDQKEVERLESQPLDYNGGGSKLAEAAEKAHRLTLALRQAGVEAYEFHDRHESIVTVGSFADIGRARPDGKIEINPAVHQVIQSYAAESQTVVERPGALPQTALVPHTFAGVPFDIQPVPVEVPQISIATQYAPRESLFNR</sequence>
<dbReference type="KEGG" id="lcre:Pla8534_06020"/>
<evidence type="ECO:0000313" key="2">
    <source>
        <dbReference type="EMBL" id="QDU92829.1"/>
    </source>
</evidence>
<evidence type="ECO:0000313" key="3">
    <source>
        <dbReference type="Proteomes" id="UP000317648"/>
    </source>
</evidence>
<evidence type="ECO:0000256" key="1">
    <source>
        <dbReference type="SAM" id="SignalP"/>
    </source>
</evidence>